<feature type="compositionally biased region" description="Gly residues" evidence="3">
    <location>
        <begin position="456"/>
        <end position="494"/>
    </location>
</feature>
<proteinExistence type="inferred from homology"/>
<dbReference type="Pfam" id="PF00956">
    <property type="entry name" value="NAP"/>
    <property type="match status" value="1"/>
</dbReference>
<sequence>MRLLSSASKRLAALYKLDEAAMAMSEAVTKELKTHEIKLRAAMHQQAKDLHERRLEILAGGALTKEELEAKELGQPIFLDDSLKGYWGKVLEKALNSNVLATLLNDGILPKAWLSNRDKEVLQHLIDVQLSIELDETNPSTDTLRLTFVFAPNEFMEEESQRLTIEYKRKDGEPQSTTGCPIKWKPGKNPTIGPRDKPDATEGKESSFFQIFAPQEIDLMNEEDSDVTDSAPDKSLEDELRTQSDKPTDASDALTVTKADDAKSDFEDEDSTSLDANQFRFNEVRAVSTRNTLLMLEKYVVHSPTSILYLEEEEEEEETDDESLTGISYFDDDSFGVNSLNHDYDPPALRGGGGRGSAGKRGSSGRGEKLIVYEDDISYDMSSEPTPAKGKGKGKGGGKSKGKGKGSWDDDLSDEYDDEYGGKGKGKGKGKGQGKGKGKGRQDYDDYSFDDESSSYGGGKGKGGRGGGGKGFGGKGRGGKGGGGRGGGGKGYYD</sequence>
<dbReference type="SUPFAM" id="SSF143113">
    <property type="entry name" value="NAP-like"/>
    <property type="match status" value="1"/>
</dbReference>
<evidence type="ECO:0008006" key="6">
    <source>
        <dbReference type="Google" id="ProtNLM"/>
    </source>
</evidence>
<comment type="caution">
    <text evidence="4">The sequence shown here is derived from an EMBL/GenBank/DDBJ whole genome shotgun (WGS) entry which is preliminary data.</text>
</comment>
<feature type="compositionally biased region" description="Basic residues" evidence="3">
    <location>
        <begin position="390"/>
        <end position="404"/>
    </location>
</feature>
<dbReference type="AlphaFoldDB" id="A0AB34JB57"/>
<gene>
    <name evidence="4" type="ORF">AB1Y20_002231</name>
</gene>
<reference evidence="4 5" key="1">
    <citation type="journal article" date="2024" name="Science">
        <title>Giant polyketide synthase enzymes in the biosynthesis of giant marine polyether toxins.</title>
        <authorList>
            <person name="Fallon T.R."/>
            <person name="Shende V.V."/>
            <person name="Wierzbicki I.H."/>
            <person name="Pendleton A.L."/>
            <person name="Watervoot N.F."/>
            <person name="Auber R.P."/>
            <person name="Gonzalez D.J."/>
            <person name="Wisecaver J.H."/>
            <person name="Moore B.S."/>
        </authorList>
    </citation>
    <scope>NUCLEOTIDE SEQUENCE [LARGE SCALE GENOMIC DNA]</scope>
    <source>
        <strain evidence="4 5">12B1</strain>
    </source>
</reference>
<feature type="compositionally biased region" description="Basic and acidic residues" evidence="3">
    <location>
        <begin position="194"/>
        <end position="203"/>
    </location>
</feature>
<evidence type="ECO:0000256" key="1">
    <source>
        <dbReference type="ARBA" id="ARBA00009947"/>
    </source>
</evidence>
<dbReference type="InterPro" id="IPR037231">
    <property type="entry name" value="NAP-like_sf"/>
</dbReference>
<protein>
    <recommendedName>
        <fullName evidence="6">Nucleosome assembly protein</fullName>
    </recommendedName>
</protein>
<name>A0AB34JB57_PRYPA</name>
<dbReference type="Gene3D" id="3.30.1120.90">
    <property type="entry name" value="Nucleosome assembly protein"/>
    <property type="match status" value="1"/>
</dbReference>
<feature type="compositionally biased region" description="Basic residues" evidence="3">
    <location>
        <begin position="424"/>
        <end position="439"/>
    </location>
</feature>
<dbReference type="InterPro" id="IPR002164">
    <property type="entry name" value="NAP_family"/>
</dbReference>
<feature type="compositionally biased region" description="Acidic residues" evidence="3">
    <location>
        <begin position="409"/>
        <end position="419"/>
    </location>
</feature>
<feature type="compositionally biased region" description="Basic and acidic residues" evidence="3">
    <location>
        <begin position="231"/>
        <end position="249"/>
    </location>
</feature>
<feature type="compositionally biased region" description="Gly residues" evidence="3">
    <location>
        <begin position="350"/>
        <end position="365"/>
    </location>
</feature>
<dbReference type="GO" id="GO:0005634">
    <property type="term" value="C:nucleus"/>
    <property type="evidence" value="ECO:0007669"/>
    <property type="project" value="InterPro"/>
</dbReference>
<feature type="compositionally biased region" description="Acidic residues" evidence="3">
    <location>
        <begin position="311"/>
        <end position="323"/>
    </location>
</feature>
<evidence type="ECO:0000313" key="4">
    <source>
        <dbReference type="EMBL" id="KAL1515612.1"/>
    </source>
</evidence>
<dbReference type="GO" id="GO:0006334">
    <property type="term" value="P:nucleosome assembly"/>
    <property type="evidence" value="ECO:0007669"/>
    <property type="project" value="InterPro"/>
</dbReference>
<accession>A0AB34JB57</accession>
<feature type="region of interest" description="Disordered" evidence="3">
    <location>
        <begin position="222"/>
        <end position="271"/>
    </location>
</feature>
<feature type="region of interest" description="Disordered" evidence="3">
    <location>
        <begin position="166"/>
        <end position="203"/>
    </location>
</feature>
<organism evidence="4 5">
    <name type="scientific">Prymnesium parvum</name>
    <name type="common">Toxic golden alga</name>
    <dbReference type="NCBI Taxonomy" id="97485"/>
    <lineage>
        <taxon>Eukaryota</taxon>
        <taxon>Haptista</taxon>
        <taxon>Haptophyta</taxon>
        <taxon>Prymnesiophyceae</taxon>
        <taxon>Prymnesiales</taxon>
        <taxon>Prymnesiaceae</taxon>
        <taxon>Prymnesium</taxon>
    </lineage>
</organism>
<dbReference type="PANTHER" id="PTHR11875">
    <property type="entry name" value="TESTIS-SPECIFIC Y-ENCODED PROTEIN"/>
    <property type="match status" value="1"/>
</dbReference>
<dbReference type="EMBL" id="JBGBPQ010000011">
    <property type="protein sequence ID" value="KAL1515612.1"/>
    <property type="molecule type" value="Genomic_DNA"/>
</dbReference>
<dbReference type="Proteomes" id="UP001515480">
    <property type="component" value="Unassembled WGS sequence"/>
</dbReference>
<evidence type="ECO:0000313" key="5">
    <source>
        <dbReference type="Proteomes" id="UP001515480"/>
    </source>
</evidence>
<feature type="region of interest" description="Disordered" evidence="3">
    <location>
        <begin position="335"/>
        <end position="494"/>
    </location>
</feature>
<keyword evidence="5" id="KW-1185">Reference proteome</keyword>
<feature type="region of interest" description="Disordered" evidence="3">
    <location>
        <begin position="311"/>
        <end position="330"/>
    </location>
</feature>
<evidence type="ECO:0000256" key="2">
    <source>
        <dbReference type="RuleBase" id="RU003876"/>
    </source>
</evidence>
<comment type="similarity">
    <text evidence="1 2">Belongs to the nucleosome assembly protein (NAP) family.</text>
</comment>
<evidence type="ECO:0000256" key="3">
    <source>
        <dbReference type="SAM" id="MobiDB-lite"/>
    </source>
</evidence>